<dbReference type="OrthoDB" id="8420038at2"/>
<evidence type="ECO:0000256" key="1">
    <source>
        <dbReference type="SAM" id="MobiDB-lite"/>
    </source>
</evidence>
<dbReference type="AlphaFoldDB" id="A0A238JT31"/>
<dbReference type="EMBL" id="FXYD01000001">
    <property type="protein sequence ID" value="SMX33838.1"/>
    <property type="molecule type" value="Genomic_DNA"/>
</dbReference>
<accession>A0A238JT31</accession>
<protein>
    <recommendedName>
        <fullName evidence="4">DUF3726 domain-containing protein</fullName>
    </recommendedName>
</protein>
<gene>
    <name evidence="2" type="ORF">OCA8868_01031</name>
</gene>
<sequence>MSGAQEKSANEIEGLVLKAARGGGLPLGLAEDLAMATAYLDLDKLSTCPCSSGNAGLEIPQALDAIAAGTGPKTVEADLALIEAYVANAEVHSCKTLVWEATSNGAIFHRFEDDTPDEHTPLGRRTVSQELLTHLHDLAVKTHVPETESSRAGGAGAGLTDND</sequence>
<evidence type="ECO:0000313" key="2">
    <source>
        <dbReference type="EMBL" id="SMX33838.1"/>
    </source>
</evidence>
<dbReference type="Pfam" id="PF12525">
    <property type="entry name" value="DUF3726"/>
    <property type="match status" value="1"/>
</dbReference>
<evidence type="ECO:0008006" key="4">
    <source>
        <dbReference type="Google" id="ProtNLM"/>
    </source>
</evidence>
<proteinExistence type="predicted"/>
<feature type="region of interest" description="Disordered" evidence="1">
    <location>
        <begin position="143"/>
        <end position="163"/>
    </location>
</feature>
<reference evidence="3" key="1">
    <citation type="submission" date="2017-05" db="EMBL/GenBank/DDBJ databases">
        <authorList>
            <person name="Rodrigo-Torres L."/>
            <person name="Arahal R. D."/>
            <person name="Lucena T."/>
        </authorList>
    </citation>
    <scope>NUCLEOTIDE SEQUENCE [LARGE SCALE GENOMIC DNA]</scope>
    <source>
        <strain evidence="3">CECT 8868</strain>
    </source>
</reference>
<dbReference type="Proteomes" id="UP000203464">
    <property type="component" value="Unassembled WGS sequence"/>
</dbReference>
<keyword evidence="3" id="KW-1185">Reference proteome</keyword>
<organism evidence="2 3">
    <name type="scientific">Octadecabacter ascidiaceicola</name>
    <dbReference type="NCBI Taxonomy" id="1655543"/>
    <lineage>
        <taxon>Bacteria</taxon>
        <taxon>Pseudomonadati</taxon>
        <taxon>Pseudomonadota</taxon>
        <taxon>Alphaproteobacteria</taxon>
        <taxon>Rhodobacterales</taxon>
        <taxon>Roseobacteraceae</taxon>
        <taxon>Octadecabacter</taxon>
    </lineage>
</organism>
<dbReference type="InterPro" id="IPR022201">
    <property type="entry name" value="DUF3726"/>
</dbReference>
<evidence type="ECO:0000313" key="3">
    <source>
        <dbReference type="Proteomes" id="UP000203464"/>
    </source>
</evidence>
<name>A0A238JT31_9RHOB</name>